<protein>
    <submittedName>
        <fullName evidence="11">Pkinase-domain-containing protein</fullName>
    </submittedName>
</protein>
<comment type="caution">
    <text evidence="11">The sequence shown here is derived from an EMBL/GenBank/DDBJ whole genome shotgun (WGS) entry which is preliminary data.</text>
</comment>
<dbReference type="GO" id="GO:0005524">
    <property type="term" value="F:ATP binding"/>
    <property type="evidence" value="ECO:0007669"/>
    <property type="project" value="UniProtKB-UniRule"/>
</dbReference>
<evidence type="ECO:0000256" key="9">
    <source>
        <dbReference type="SAM" id="MobiDB-lite"/>
    </source>
</evidence>
<dbReference type="FunFam" id="3.30.200.20:FF:000040">
    <property type="entry name" value="Dual specificity mitogen-activated protein kinase kinase"/>
    <property type="match status" value="1"/>
</dbReference>
<evidence type="ECO:0000256" key="3">
    <source>
        <dbReference type="ARBA" id="ARBA00022741"/>
    </source>
</evidence>
<evidence type="ECO:0000256" key="5">
    <source>
        <dbReference type="ARBA" id="ARBA00022840"/>
    </source>
</evidence>
<evidence type="ECO:0000256" key="1">
    <source>
        <dbReference type="ARBA" id="ARBA00022527"/>
    </source>
</evidence>
<accession>A0A4T0RSL8</accession>
<dbReference type="Pfam" id="PF00069">
    <property type="entry name" value="Pkinase"/>
    <property type="match status" value="1"/>
</dbReference>
<feature type="binding site" evidence="7">
    <location>
        <position position="123"/>
    </location>
    <ligand>
        <name>ATP</name>
        <dbReference type="ChEBI" id="CHEBI:30616"/>
    </ligand>
</feature>
<feature type="compositionally biased region" description="Basic and acidic residues" evidence="9">
    <location>
        <begin position="26"/>
        <end position="37"/>
    </location>
</feature>
<proteinExistence type="inferred from homology"/>
<dbReference type="Gene3D" id="3.30.200.20">
    <property type="entry name" value="Phosphorylase Kinase, domain 1"/>
    <property type="match status" value="1"/>
</dbReference>
<feature type="compositionally biased region" description="Low complexity" evidence="9">
    <location>
        <begin position="38"/>
        <end position="47"/>
    </location>
</feature>
<dbReference type="InterPro" id="IPR017441">
    <property type="entry name" value="Protein_kinase_ATP_BS"/>
</dbReference>
<dbReference type="EMBL" id="SPRO01000077">
    <property type="protein sequence ID" value="TIC24104.1"/>
    <property type="molecule type" value="Genomic_DNA"/>
</dbReference>
<dbReference type="PROSITE" id="PS00107">
    <property type="entry name" value="PROTEIN_KINASE_ATP"/>
    <property type="match status" value="1"/>
</dbReference>
<dbReference type="AlphaFoldDB" id="A0A4T0RSL8"/>
<feature type="region of interest" description="Disordered" evidence="9">
    <location>
        <begin position="293"/>
        <end position="328"/>
    </location>
</feature>
<name>A0A4T0RSL8_9BASI</name>
<keyword evidence="1 8" id="KW-0723">Serine/threonine-protein kinase</keyword>
<feature type="region of interest" description="Disordered" evidence="9">
    <location>
        <begin position="1"/>
        <end position="70"/>
    </location>
</feature>
<comment type="similarity">
    <text evidence="6">Belongs to the protein kinase superfamily. STE Ser/Thr protein kinase family. MAP kinase kinase subfamily.</text>
</comment>
<evidence type="ECO:0000256" key="4">
    <source>
        <dbReference type="ARBA" id="ARBA00022777"/>
    </source>
</evidence>
<keyword evidence="5 7" id="KW-0067">ATP-binding</keyword>
<keyword evidence="3 7" id="KW-0547">Nucleotide-binding</keyword>
<evidence type="ECO:0000256" key="7">
    <source>
        <dbReference type="PROSITE-ProRule" id="PRU10141"/>
    </source>
</evidence>
<keyword evidence="4 11" id="KW-0418">Kinase</keyword>
<dbReference type="SMART" id="SM00220">
    <property type="entry name" value="S_TKc"/>
    <property type="match status" value="1"/>
</dbReference>
<dbReference type="EMBL" id="SPRW01000047">
    <property type="protein sequence ID" value="TIC62398.1"/>
    <property type="molecule type" value="Genomic_DNA"/>
</dbReference>
<keyword evidence="2" id="KW-0808">Transferase</keyword>
<dbReference type="PANTHER" id="PTHR47448:SF1">
    <property type="entry name" value="SERINE_THREONINE-PROTEIN KINASE STE7 HOMOLOG"/>
    <property type="match status" value="1"/>
</dbReference>
<evidence type="ECO:0000313" key="11">
    <source>
        <dbReference type="EMBL" id="TIC24104.1"/>
    </source>
</evidence>
<organism evidence="11 13">
    <name type="scientific">Wallemia mellicola</name>
    <dbReference type="NCBI Taxonomy" id="1708541"/>
    <lineage>
        <taxon>Eukaryota</taxon>
        <taxon>Fungi</taxon>
        <taxon>Dikarya</taxon>
        <taxon>Basidiomycota</taxon>
        <taxon>Wallemiomycotina</taxon>
        <taxon>Wallemiomycetes</taxon>
        <taxon>Wallemiales</taxon>
        <taxon>Wallemiaceae</taxon>
        <taxon>Wallemia</taxon>
    </lineage>
</organism>
<evidence type="ECO:0000313" key="14">
    <source>
        <dbReference type="Proteomes" id="UP000309601"/>
    </source>
</evidence>
<dbReference type="InterPro" id="IPR000719">
    <property type="entry name" value="Prot_kinase_dom"/>
</dbReference>
<feature type="domain" description="Protein kinase" evidence="10">
    <location>
        <begin position="94"/>
        <end position="407"/>
    </location>
</feature>
<evidence type="ECO:0000256" key="2">
    <source>
        <dbReference type="ARBA" id="ARBA00022679"/>
    </source>
</evidence>
<feature type="compositionally biased region" description="Acidic residues" evidence="9">
    <location>
        <begin position="293"/>
        <end position="306"/>
    </location>
</feature>
<reference evidence="13 14" key="1">
    <citation type="submission" date="2019-03" db="EMBL/GenBank/DDBJ databases">
        <title>Sequencing 25 genomes of Wallemia mellicola.</title>
        <authorList>
            <person name="Gostincar C."/>
        </authorList>
    </citation>
    <scope>NUCLEOTIDE SEQUENCE [LARGE SCALE GENOMIC DNA]</scope>
    <source>
        <strain evidence="12 14">EXF-1274</strain>
        <strain evidence="11 13">EXF-8738</strain>
    </source>
</reference>
<dbReference type="SUPFAM" id="SSF56112">
    <property type="entry name" value="Protein kinase-like (PK-like)"/>
    <property type="match status" value="1"/>
</dbReference>
<dbReference type="PANTHER" id="PTHR47448">
    <property type="entry name" value="DUAL SPECIFICITY MITOGEN-ACTIVATED PROTEIN KINASE KINASE DSOR1-LIKE PROTEIN"/>
    <property type="match status" value="1"/>
</dbReference>
<evidence type="ECO:0000256" key="8">
    <source>
        <dbReference type="RuleBase" id="RU000304"/>
    </source>
</evidence>
<evidence type="ECO:0000256" key="6">
    <source>
        <dbReference type="ARBA" id="ARBA00038035"/>
    </source>
</evidence>
<dbReference type="InterPro" id="IPR008271">
    <property type="entry name" value="Ser/Thr_kinase_AS"/>
</dbReference>
<dbReference type="PROSITE" id="PS00108">
    <property type="entry name" value="PROTEIN_KINASE_ST"/>
    <property type="match status" value="1"/>
</dbReference>
<evidence type="ECO:0000313" key="13">
    <source>
        <dbReference type="Proteomes" id="UP000305647"/>
    </source>
</evidence>
<dbReference type="InterPro" id="IPR011009">
    <property type="entry name" value="Kinase-like_dom_sf"/>
</dbReference>
<gene>
    <name evidence="12" type="ORF">E3Q02_03495</name>
    <name evidence="11" type="ORF">E3Q10_04172</name>
</gene>
<feature type="compositionally biased region" description="Polar residues" evidence="9">
    <location>
        <begin position="308"/>
        <end position="320"/>
    </location>
</feature>
<sequence>MSEHETNGLGLPIRKKRNFKNLQLSVEDKKSIPKEQQPKAQEQQQQQHQRKSRPPPLQPTSTNTPRQQNTEDDLCERIALLDPTGQKELRGDELKFQDELGSGNGGTVSKVIHEPTSTTMAKKTILIESQSPIRRQILRELQILHHCHSDYIIEFYGAYLEGPHICMCMEYMDRGSLDRIIKKKGPVPYDVFGQIALSVLRGLTYLYDVHRIIHRDVKPSNILINSKGQIKLCDFGVSGELINSIADTFVGTSTYMSPERIQGAQYTVKSDVWSLGITLVEIALGRFPFSDIEEDESDNEGMEDDLTLNANSTLSPSNATRPRASSRAGTTIGVTQGLATKQTIKTHTPKKKKGVMSILDLLQYIVNEDPPRLTKFGSKAEEFVDKCLIKDVKLRPTPKQLLELDLIKDCLNKNIKLNEIL</sequence>
<dbReference type="Gene3D" id="1.10.510.10">
    <property type="entry name" value="Transferase(Phosphotransferase) domain 1"/>
    <property type="match status" value="1"/>
</dbReference>
<dbReference type="Proteomes" id="UP000309601">
    <property type="component" value="Unassembled WGS sequence"/>
</dbReference>
<feature type="compositionally biased region" description="Polar residues" evidence="9">
    <location>
        <begin position="59"/>
        <end position="68"/>
    </location>
</feature>
<dbReference type="Proteomes" id="UP000305647">
    <property type="component" value="Unassembled WGS sequence"/>
</dbReference>
<dbReference type="PROSITE" id="PS50011">
    <property type="entry name" value="PROTEIN_KINASE_DOM"/>
    <property type="match status" value="1"/>
</dbReference>
<dbReference type="GO" id="GO:0004674">
    <property type="term" value="F:protein serine/threonine kinase activity"/>
    <property type="evidence" value="ECO:0007669"/>
    <property type="project" value="UniProtKB-KW"/>
</dbReference>
<evidence type="ECO:0000259" key="10">
    <source>
        <dbReference type="PROSITE" id="PS50011"/>
    </source>
</evidence>
<dbReference type="GO" id="GO:0000165">
    <property type="term" value="P:MAPK cascade"/>
    <property type="evidence" value="ECO:0007669"/>
    <property type="project" value="UniProtKB-ARBA"/>
</dbReference>
<dbReference type="InterPro" id="IPR050915">
    <property type="entry name" value="MAP_kinase_kinase"/>
</dbReference>
<dbReference type="GO" id="GO:0004712">
    <property type="term" value="F:protein serine/threonine/tyrosine kinase activity"/>
    <property type="evidence" value="ECO:0007669"/>
    <property type="project" value="UniProtKB-ARBA"/>
</dbReference>
<evidence type="ECO:0000313" key="12">
    <source>
        <dbReference type="EMBL" id="TIC62398.1"/>
    </source>
</evidence>